<dbReference type="SUPFAM" id="SSF55781">
    <property type="entry name" value="GAF domain-like"/>
    <property type="match status" value="1"/>
</dbReference>
<dbReference type="EMBL" id="BMKW01000006">
    <property type="protein sequence ID" value="GGJ17114.1"/>
    <property type="molecule type" value="Genomic_DNA"/>
</dbReference>
<reference evidence="6" key="2">
    <citation type="submission" date="2020-09" db="EMBL/GenBank/DDBJ databases">
        <authorList>
            <person name="Sun Q."/>
            <person name="Zhou Y."/>
        </authorList>
    </citation>
    <scope>NUCLEOTIDE SEQUENCE</scope>
    <source>
        <strain evidence="6">CGMCC 1.3617</strain>
    </source>
</reference>
<organism evidence="6 7">
    <name type="scientific">Neoroseomonas lacus</name>
    <dbReference type="NCBI Taxonomy" id="287609"/>
    <lineage>
        <taxon>Bacteria</taxon>
        <taxon>Pseudomonadati</taxon>
        <taxon>Pseudomonadota</taxon>
        <taxon>Alphaproteobacteria</taxon>
        <taxon>Acetobacterales</taxon>
        <taxon>Acetobacteraceae</taxon>
        <taxon>Neoroseomonas</taxon>
    </lineage>
</organism>
<keyword evidence="3" id="KW-0804">Transcription</keyword>
<dbReference type="GO" id="GO:0045892">
    <property type="term" value="P:negative regulation of DNA-templated transcription"/>
    <property type="evidence" value="ECO:0007669"/>
    <property type="project" value="TreeGrafter"/>
</dbReference>
<keyword evidence="7" id="KW-1185">Reference proteome</keyword>
<accession>A0A917KLL5</accession>
<sequence>MKTTKTPEAGQVTVAMARGLEVLLAFAADDEWLGNAELAARTGLPKPTVTRATNTLVETGFLEPDPASQRFRLGPSALVLAGRVTNFASLRVTLRPILQGVVKDTGASVGAVHADRGELTYFEYCRSDGPIAISLGTGSRVAMLHSAAASAMLSVAAPLERERLLADASVHGPDEMAALVAQAARGAAEMAEFGHCRSFGLWHPHVNSIAVPYRVPVTGMLTAITAAGPIYAMTPEHLVSVVAPRLQAAVADLQRRFGL</sequence>
<dbReference type="InterPro" id="IPR014757">
    <property type="entry name" value="Tscrpt_reg_IclR_C"/>
</dbReference>
<dbReference type="Gene3D" id="3.30.450.40">
    <property type="match status" value="1"/>
</dbReference>
<dbReference type="PANTHER" id="PTHR30136">
    <property type="entry name" value="HELIX-TURN-HELIX TRANSCRIPTIONAL REGULATOR, ICLR FAMILY"/>
    <property type="match status" value="1"/>
</dbReference>
<proteinExistence type="predicted"/>
<protein>
    <submittedName>
        <fullName evidence="6">IclR family transcriptional regulator</fullName>
    </submittedName>
</protein>
<dbReference type="Proteomes" id="UP000661507">
    <property type="component" value="Unassembled WGS sequence"/>
</dbReference>
<dbReference type="SMART" id="SM00346">
    <property type="entry name" value="HTH_ICLR"/>
    <property type="match status" value="1"/>
</dbReference>
<keyword evidence="1" id="KW-0805">Transcription regulation</keyword>
<evidence type="ECO:0000256" key="2">
    <source>
        <dbReference type="ARBA" id="ARBA00023125"/>
    </source>
</evidence>
<evidence type="ECO:0000259" key="5">
    <source>
        <dbReference type="PROSITE" id="PS51078"/>
    </source>
</evidence>
<dbReference type="InterPro" id="IPR005471">
    <property type="entry name" value="Tscrpt_reg_IclR_N"/>
</dbReference>
<dbReference type="InterPro" id="IPR036388">
    <property type="entry name" value="WH-like_DNA-bd_sf"/>
</dbReference>
<dbReference type="InterPro" id="IPR029016">
    <property type="entry name" value="GAF-like_dom_sf"/>
</dbReference>
<evidence type="ECO:0000313" key="6">
    <source>
        <dbReference type="EMBL" id="GGJ17114.1"/>
    </source>
</evidence>
<dbReference type="PROSITE" id="PS51077">
    <property type="entry name" value="HTH_ICLR"/>
    <property type="match status" value="1"/>
</dbReference>
<gene>
    <name evidence="6" type="ORF">GCM10011320_25590</name>
</gene>
<evidence type="ECO:0000256" key="3">
    <source>
        <dbReference type="ARBA" id="ARBA00023163"/>
    </source>
</evidence>
<feature type="domain" description="HTH iclR-type" evidence="4">
    <location>
        <begin position="13"/>
        <end position="75"/>
    </location>
</feature>
<evidence type="ECO:0000259" key="4">
    <source>
        <dbReference type="PROSITE" id="PS51077"/>
    </source>
</evidence>
<evidence type="ECO:0000313" key="7">
    <source>
        <dbReference type="Proteomes" id="UP000661507"/>
    </source>
</evidence>
<dbReference type="GO" id="GO:0003677">
    <property type="term" value="F:DNA binding"/>
    <property type="evidence" value="ECO:0007669"/>
    <property type="project" value="UniProtKB-KW"/>
</dbReference>
<dbReference type="InterPro" id="IPR036390">
    <property type="entry name" value="WH_DNA-bd_sf"/>
</dbReference>
<dbReference type="PANTHER" id="PTHR30136:SF33">
    <property type="entry name" value="TRANSCRIPTIONAL REGULATORY PROTEIN"/>
    <property type="match status" value="1"/>
</dbReference>
<comment type="caution">
    <text evidence="6">The sequence shown here is derived from an EMBL/GenBank/DDBJ whole genome shotgun (WGS) entry which is preliminary data.</text>
</comment>
<dbReference type="PROSITE" id="PS51078">
    <property type="entry name" value="ICLR_ED"/>
    <property type="match status" value="1"/>
</dbReference>
<dbReference type="GO" id="GO:0003700">
    <property type="term" value="F:DNA-binding transcription factor activity"/>
    <property type="evidence" value="ECO:0007669"/>
    <property type="project" value="TreeGrafter"/>
</dbReference>
<dbReference type="Gene3D" id="1.10.10.10">
    <property type="entry name" value="Winged helix-like DNA-binding domain superfamily/Winged helix DNA-binding domain"/>
    <property type="match status" value="1"/>
</dbReference>
<name>A0A917KLL5_9PROT</name>
<dbReference type="AlphaFoldDB" id="A0A917KLL5"/>
<dbReference type="Pfam" id="PF09339">
    <property type="entry name" value="HTH_IclR"/>
    <property type="match status" value="1"/>
</dbReference>
<dbReference type="SUPFAM" id="SSF46785">
    <property type="entry name" value="Winged helix' DNA-binding domain"/>
    <property type="match status" value="1"/>
</dbReference>
<keyword evidence="2" id="KW-0238">DNA-binding</keyword>
<feature type="domain" description="IclR-ED" evidence="5">
    <location>
        <begin position="76"/>
        <end position="259"/>
    </location>
</feature>
<dbReference type="InterPro" id="IPR050707">
    <property type="entry name" value="HTH_MetabolicPath_Reg"/>
</dbReference>
<evidence type="ECO:0000256" key="1">
    <source>
        <dbReference type="ARBA" id="ARBA00023015"/>
    </source>
</evidence>
<reference evidence="6" key="1">
    <citation type="journal article" date="2014" name="Int. J. Syst. Evol. Microbiol.">
        <title>Complete genome sequence of Corynebacterium casei LMG S-19264T (=DSM 44701T), isolated from a smear-ripened cheese.</title>
        <authorList>
            <consortium name="US DOE Joint Genome Institute (JGI-PGF)"/>
            <person name="Walter F."/>
            <person name="Albersmeier A."/>
            <person name="Kalinowski J."/>
            <person name="Ruckert C."/>
        </authorList>
    </citation>
    <scope>NUCLEOTIDE SEQUENCE</scope>
    <source>
        <strain evidence="6">CGMCC 1.3617</strain>
    </source>
</reference>